<protein>
    <submittedName>
        <fullName evidence="2">Uncharacterized protein</fullName>
    </submittedName>
</protein>
<dbReference type="Proteomes" id="UP000625780">
    <property type="component" value="Unassembled WGS sequence"/>
</dbReference>
<comment type="caution">
    <text evidence="2">The sequence shown here is derived from an EMBL/GenBank/DDBJ whole genome shotgun (WGS) entry which is preliminary data.</text>
</comment>
<dbReference type="RefSeq" id="WP_188370221.1">
    <property type="nucleotide sequence ID" value="NZ_BMFH01000001.1"/>
</dbReference>
<feature type="signal peptide" evidence="1">
    <location>
        <begin position="1"/>
        <end position="21"/>
    </location>
</feature>
<evidence type="ECO:0000313" key="2">
    <source>
        <dbReference type="EMBL" id="GGD50709.1"/>
    </source>
</evidence>
<sequence length="130" mass="14224">MRTKGLFLIIFLVLASCGTTKKTFPVSNLAPAAEITVKQKTDSNDNNEITVKAKYLASPERVSRGATAYVVWLVSEENGIKNIGALYNENGEDSELETITSFVGTEIFITAERQVGITRPDGVEITRVKL</sequence>
<dbReference type="PROSITE" id="PS51257">
    <property type="entry name" value="PROKAR_LIPOPROTEIN"/>
    <property type="match status" value="1"/>
</dbReference>
<feature type="chain" id="PRO_5045119741" evidence="1">
    <location>
        <begin position="22"/>
        <end position="130"/>
    </location>
</feature>
<gene>
    <name evidence="2" type="ORF">GCM10011361_16710</name>
</gene>
<keyword evidence="3" id="KW-1185">Reference proteome</keyword>
<evidence type="ECO:0000256" key="1">
    <source>
        <dbReference type="SAM" id="SignalP"/>
    </source>
</evidence>
<evidence type="ECO:0000313" key="3">
    <source>
        <dbReference type="Proteomes" id="UP000625780"/>
    </source>
</evidence>
<organism evidence="2 3">
    <name type="scientific">Muriicola marianensis</name>
    <dbReference type="NCBI Taxonomy" id="1324801"/>
    <lineage>
        <taxon>Bacteria</taxon>
        <taxon>Pseudomonadati</taxon>
        <taxon>Bacteroidota</taxon>
        <taxon>Flavobacteriia</taxon>
        <taxon>Flavobacteriales</taxon>
        <taxon>Flavobacteriaceae</taxon>
        <taxon>Muriicola</taxon>
    </lineage>
</organism>
<keyword evidence="1" id="KW-0732">Signal</keyword>
<proteinExistence type="predicted"/>
<accession>A0ABQ1R0B7</accession>
<dbReference type="EMBL" id="BMFH01000001">
    <property type="protein sequence ID" value="GGD50709.1"/>
    <property type="molecule type" value="Genomic_DNA"/>
</dbReference>
<name>A0ABQ1R0B7_9FLAO</name>
<reference evidence="3" key="1">
    <citation type="journal article" date="2019" name="Int. J. Syst. Evol. Microbiol.">
        <title>The Global Catalogue of Microorganisms (GCM) 10K type strain sequencing project: providing services to taxonomists for standard genome sequencing and annotation.</title>
        <authorList>
            <consortium name="The Broad Institute Genomics Platform"/>
            <consortium name="The Broad Institute Genome Sequencing Center for Infectious Disease"/>
            <person name="Wu L."/>
            <person name="Ma J."/>
        </authorList>
    </citation>
    <scope>NUCLEOTIDE SEQUENCE [LARGE SCALE GENOMIC DNA]</scope>
    <source>
        <strain evidence="3">CGMCC 1.12606</strain>
    </source>
</reference>